<feature type="site" description="Important for substrate specificity" evidence="4">
    <location>
        <position position="87"/>
    </location>
</feature>
<feature type="site" description="Important for substrate specificity" evidence="4">
    <location>
        <position position="169"/>
    </location>
</feature>
<feature type="site" description="Important for substrate specificity" evidence="4">
    <location>
        <position position="16"/>
    </location>
</feature>
<keyword evidence="6" id="KW-1185">Reference proteome</keyword>
<dbReference type="PIRSF" id="PIRSF006305">
    <property type="entry name" value="Maf"/>
    <property type="match status" value="1"/>
</dbReference>
<comment type="caution">
    <text evidence="5">The sequence shown here is derived from an EMBL/GenBank/DDBJ whole genome shotgun (WGS) entry which is preliminary data.</text>
</comment>
<dbReference type="RefSeq" id="WP_163968296.1">
    <property type="nucleotide sequence ID" value="NZ_JAAIVB010000079.1"/>
</dbReference>
<dbReference type="PANTHER" id="PTHR43213:SF5">
    <property type="entry name" value="BIFUNCTIONAL DTTP_UTP PYROPHOSPHATASE_METHYLTRANSFERASE PROTEIN-RELATED"/>
    <property type="match status" value="1"/>
</dbReference>
<keyword evidence="4" id="KW-0963">Cytoplasm</keyword>
<dbReference type="HAMAP" id="MF_00528">
    <property type="entry name" value="Maf"/>
    <property type="match status" value="1"/>
</dbReference>
<dbReference type="EC" id="3.6.1.9" evidence="4"/>
<dbReference type="Gene3D" id="3.90.950.10">
    <property type="match status" value="1"/>
</dbReference>
<comment type="catalytic activity">
    <reaction evidence="4">
        <text>dTTP + H2O = dTMP + diphosphate + H(+)</text>
        <dbReference type="Rhea" id="RHEA:28534"/>
        <dbReference type="ChEBI" id="CHEBI:15377"/>
        <dbReference type="ChEBI" id="CHEBI:15378"/>
        <dbReference type="ChEBI" id="CHEBI:33019"/>
        <dbReference type="ChEBI" id="CHEBI:37568"/>
        <dbReference type="ChEBI" id="CHEBI:63528"/>
        <dbReference type="EC" id="3.6.1.9"/>
    </reaction>
</comment>
<accession>A0A6B3SV42</accession>
<dbReference type="Proteomes" id="UP000482155">
    <property type="component" value="Unassembled WGS sequence"/>
</dbReference>
<evidence type="ECO:0000256" key="1">
    <source>
        <dbReference type="ARBA" id="ARBA00001968"/>
    </source>
</evidence>
<protein>
    <recommendedName>
        <fullName evidence="4">dTTP/UTP pyrophosphatase</fullName>
        <shortName evidence="4">dTTPase/UTPase</shortName>
        <ecNumber evidence="4">3.6.1.9</ecNumber>
    </recommendedName>
    <alternativeName>
        <fullName evidence="4">Nucleoside triphosphate pyrophosphatase</fullName>
    </alternativeName>
    <alternativeName>
        <fullName evidence="4">Nucleotide pyrophosphatase</fullName>
        <shortName evidence="4">Nucleotide PPase</shortName>
    </alternativeName>
</protein>
<dbReference type="EMBL" id="JAAIVB010000079">
    <property type="protein sequence ID" value="NEX64368.1"/>
    <property type="molecule type" value="Genomic_DNA"/>
</dbReference>
<evidence type="ECO:0000313" key="5">
    <source>
        <dbReference type="EMBL" id="NEX64368.1"/>
    </source>
</evidence>
<name>A0A6B3SV42_9BURK</name>
<comment type="similarity">
    <text evidence="4">Belongs to the Maf family. YhdE subfamily.</text>
</comment>
<dbReference type="Pfam" id="PF02545">
    <property type="entry name" value="Maf"/>
    <property type="match status" value="1"/>
</dbReference>
<keyword evidence="3 4" id="KW-0546">Nucleotide metabolism</keyword>
<dbReference type="PANTHER" id="PTHR43213">
    <property type="entry name" value="BIFUNCTIONAL DTTP/UTP PYROPHOSPHATASE/METHYLTRANSFERASE PROTEIN-RELATED"/>
    <property type="match status" value="1"/>
</dbReference>
<dbReference type="NCBIfam" id="TIGR00172">
    <property type="entry name" value="maf"/>
    <property type="match status" value="1"/>
</dbReference>
<dbReference type="InterPro" id="IPR029001">
    <property type="entry name" value="ITPase-like_fam"/>
</dbReference>
<evidence type="ECO:0000256" key="3">
    <source>
        <dbReference type="ARBA" id="ARBA00023080"/>
    </source>
</evidence>
<comment type="caution">
    <text evidence="4">Lacks conserved residue(s) required for the propagation of feature annotation.</text>
</comment>
<comment type="function">
    <text evidence="4">Nucleoside triphosphate pyrophosphatase that hydrolyzes dTTP and UTP. May have a dual role in cell division arrest and in preventing the incorporation of modified nucleotides into cellular nucleic acids.</text>
</comment>
<comment type="cofactor">
    <cofactor evidence="1 4">
        <name>a divalent metal cation</name>
        <dbReference type="ChEBI" id="CHEBI:60240"/>
    </cofactor>
</comment>
<comment type="catalytic activity">
    <reaction evidence="4">
        <text>UTP + H2O = UMP + diphosphate + H(+)</text>
        <dbReference type="Rhea" id="RHEA:29395"/>
        <dbReference type="ChEBI" id="CHEBI:15377"/>
        <dbReference type="ChEBI" id="CHEBI:15378"/>
        <dbReference type="ChEBI" id="CHEBI:33019"/>
        <dbReference type="ChEBI" id="CHEBI:46398"/>
        <dbReference type="ChEBI" id="CHEBI:57865"/>
        <dbReference type="EC" id="3.6.1.9"/>
    </reaction>
</comment>
<dbReference type="InterPro" id="IPR003697">
    <property type="entry name" value="Maf-like"/>
</dbReference>
<dbReference type="GO" id="GO:0005737">
    <property type="term" value="C:cytoplasm"/>
    <property type="evidence" value="ECO:0007669"/>
    <property type="project" value="UniProtKB-SubCell"/>
</dbReference>
<sequence>MKPADHKFYLASKSPRRRELLRQIGVEFELLMLREASPRGPDVTEAVLPGEKPEDYVVRVTREKAEVASKVMLMRRLTPRPVLTADTTVVVDGRILGKPANEDEAMDMLRALSGRTHQVLTAATLQRDEQSWHFLQVSEVRLATLSEKTMRAYCASGEPYDKAGGYGIQGMAATFIEHIAGSYTGIMGLPLHETAQLLQQAGIPVL</sequence>
<dbReference type="GO" id="GO:0009117">
    <property type="term" value="P:nucleotide metabolic process"/>
    <property type="evidence" value="ECO:0007669"/>
    <property type="project" value="UniProtKB-KW"/>
</dbReference>
<dbReference type="CDD" id="cd00555">
    <property type="entry name" value="Maf"/>
    <property type="match status" value="1"/>
</dbReference>
<dbReference type="GO" id="GO:0047429">
    <property type="term" value="F:nucleoside triphosphate diphosphatase activity"/>
    <property type="evidence" value="ECO:0007669"/>
    <property type="project" value="UniProtKB-EC"/>
</dbReference>
<gene>
    <name evidence="5" type="ORF">G3574_25070</name>
</gene>
<evidence type="ECO:0000256" key="2">
    <source>
        <dbReference type="ARBA" id="ARBA00022801"/>
    </source>
</evidence>
<keyword evidence="2 4" id="KW-0378">Hydrolase</keyword>
<organism evidence="5 6">
    <name type="scientific">Noviherbaspirillum galbum</name>
    <dbReference type="NCBI Taxonomy" id="2709383"/>
    <lineage>
        <taxon>Bacteria</taxon>
        <taxon>Pseudomonadati</taxon>
        <taxon>Pseudomonadota</taxon>
        <taxon>Betaproteobacteria</taxon>
        <taxon>Burkholderiales</taxon>
        <taxon>Oxalobacteraceae</taxon>
        <taxon>Noviherbaspirillum</taxon>
    </lineage>
</organism>
<evidence type="ECO:0000256" key="4">
    <source>
        <dbReference type="HAMAP-Rule" id="MF_00528"/>
    </source>
</evidence>
<evidence type="ECO:0000313" key="6">
    <source>
        <dbReference type="Proteomes" id="UP000482155"/>
    </source>
</evidence>
<proteinExistence type="inferred from homology"/>
<feature type="active site" description="Proton acceptor" evidence="4">
    <location>
        <position position="86"/>
    </location>
</feature>
<reference evidence="5 6" key="1">
    <citation type="submission" date="2020-02" db="EMBL/GenBank/DDBJ databases">
        <authorList>
            <person name="Kim M.K."/>
        </authorList>
    </citation>
    <scope>NUCLEOTIDE SEQUENCE [LARGE SCALE GENOMIC DNA]</scope>
    <source>
        <strain evidence="5 6">17J57-3</strain>
    </source>
</reference>
<dbReference type="AlphaFoldDB" id="A0A6B3SV42"/>
<comment type="subcellular location">
    <subcellularLocation>
        <location evidence="4">Cytoplasm</location>
    </subcellularLocation>
</comment>
<dbReference type="SUPFAM" id="SSF52972">
    <property type="entry name" value="ITPase-like"/>
    <property type="match status" value="1"/>
</dbReference>